<protein>
    <submittedName>
        <fullName evidence="1">Uncharacterized protein</fullName>
    </submittedName>
</protein>
<organism evidence="1 2">
    <name type="scientific">Ensete ventricosum</name>
    <name type="common">Abyssinian banana</name>
    <name type="synonym">Musa ensete</name>
    <dbReference type="NCBI Taxonomy" id="4639"/>
    <lineage>
        <taxon>Eukaryota</taxon>
        <taxon>Viridiplantae</taxon>
        <taxon>Streptophyta</taxon>
        <taxon>Embryophyta</taxon>
        <taxon>Tracheophyta</taxon>
        <taxon>Spermatophyta</taxon>
        <taxon>Magnoliopsida</taxon>
        <taxon>Liliopsida</taxon>
        <taxon>Zingiberales</taxon>
        <taxon>Musaceae</taxon>
        <taxon>Ensete</taxon>
    </lineage>
</organism>
<reference evidence="1 2" key="1">
    <citation type="journal article" date="2014" name="Agronomy (Basel)">
        <title>A Draft Genome Sequence for Ensete ventricosum, the Drought-Tolerant Tree Against Hunger.</title>
        <authorList>
            <person name="Harrison J."/>
            <person name="Moore K.A."/>
            <person name="Paszkiewicz K."/>
            <person name="Jones T."/>
            <person name="Grant M."/>
            <person name="Ambacheew D."/>
            <person name="Muzemil S."/>
            <person name="Studholme D.J."/>
        </authorList>
    </citation>
    <scope>NUCLEOTIDE SEQUENCE [LARGE SCALE GENOMIC DNA]</scope>
</reference>
<proteinExistence type="predicted"/>
<accession>A0A427B4L2</accession>
<name>A0A427B4L2_ENSVE</name>
<evidence type="ECO:0000313" key="2">
    <source>
        <dbReference type="Proteomes" id="UP000287651"/>
    </source>
</evidence>
<gene>
    <name evidence="1" type="ORF">B296_00001794</name>
</gene>
<comment type="caution">
    <text evidence="1">The sequence shown here is derived from an EMBL/GenBank/DDBJ whole genome shotgun (WGS) entry which is preliminary data.</text>
</comment>
<dbReference type="AlphaFoldDB" id="A0A427B4L2"/>
<sequence>MGTFRHQKVPIFEAPSRCQATIRASELGTEKGTFFVLLGSEWELKIVFTWRLMQKRECHEVAYLWPVKGTTKLMTHREGGREGEGVN</sequence>
<dbReference type="EMBL" id="AMZH03000504">
    <property type="protein sequence ID" value="RRT83386.1"/>
    <property type="molecule type" value="Genomic_DNA"/>
</dbReference>
<dbReference type="Proteomes" id="UP000287651">
    <property type="component" value="Unassembled WGS sequence"/>
</dbReference>
<evidence type="ECO:0000313" key="1">
    <source>
        <dbReference type="EMBL" id="RRT83386.1"/>
    </source>
</evidence>